<protein>
    <recommendedName>
        <fullName evidence="8">Peptidase M14 domain-containing protein</fullName>
    </recommendedName>
</protein>
<proteinExistence type="inferred from homology"/>
<dbReference type="SMART" id="SM00631">
    <property type="entry name" value="Zn_pept"/>
    <property type="match status" value="1"/>
</dbReference>
<feature type="domain" description="Peptidase M14" evidence="8">
    <location>
        <begin position="48"/>
        <end position="347"/>
    </location>
</feature>
<dbReference type="Gene3D" id="3.40.630.10">
    <property type="entry name" value="Zn peptidases"/>
    <property type="match status" value="1"/>
</dbReference>
<dbReference type="PANTHER" id="PTHR11705:SF143">
    <property type="entry name" value="SLL0236 PROTEIN"/>
    <property type="match status" value="1"/>
</dbReference>
<evidence type="ECO:0000256" key="6">
    <source>
        <dbReference type="ARBA" id="ARBA00023049"/>
    </source>
</evidence>
<evidence type="ECO:0000259" key="8">
    <source>
        <dbReference type="PROSITE" id="PS52035"/>
    </source>
</evidence>
<organism evidence="9 10">
    <name type="scientific">Pseudoalteromonas luteoviolacea S4054</name>
    <dbReference type="NCBI Taxonomy" id="1129367"/>
    <lineage>
        <taxon>Bacteria</taxon>
        <taxon>Pseudomonadati</taxon>
        <taxon>Pseudomonadota</taxon>
        <taxon>Gammaproteobacteria</taxon>
        <taxon>Alteromonadales</taxon>
        <taxon>Pseudoalteromonadaceae</taxon>
        <taxon>Pseudoalteromonas</taxon>
    </lineage>
</organism>
<dbReference type="PATRIC" id="fig|1129367.4.peg.2302"/>
<comment type="caution">
    <text evidence="9">The sequence shown here is derived from an EMBL/GenBank/DDBJ whole genome shotgun (WGS) entry which is preliminary data.</text>
</comment>
<gene>
    <name evidence="9" type="ORF">N479_12565</name>
</gene>
<keyword evidence="6" id="KW-0482">Metalloprotease</keyword>
<sequence>MRIFLILLVLCVFQSQAKPISYYFSPDIEFDQGISKPSDILGYEVGEWHVRHDQLVRYMTLLAEQSPRLSISTIGYSHERRPLLLLSATSAVQQQKLESIRQAHVARLTGEKIKAHTPNVIWMGYSVHGNESSGSNAALLVAYYLAAAKGEEVKHLLENNIILIDPAMNPDGLARFAHWANSHRGQVLSSDPAHREHVEGWPSARTNHYWFDLNRDWLLLQHPESRARVAQFHHWKPTVLTDFHEMGTNSSYFFQPGIPSRTHPITPDRNQSLTQKLAAYHAQILDSEQQLYFTQESFDDFYIGKGSTYPDVNGSVGILFEQASSRGHVQESINGDLHFYRTIKNQLLTSLSTFAGVTALKSELTAYQQAFFSQSAQLASKEKYHGYIVEKGLDAFRFEQFAELLQSHHISAYPLTKGFKTAGKEYQIGDLYIPLQQAQFRFIKAAFSTQTDFEDNTFYDVSGWTLPYAFDLDFSKISSSWGLKYSDTPWHKVPFEPISVQPDGVYAYAFEWHHYLAPKLANLLLAEGIKVRGALKSFTAQTQQGKHTFSAGSIVIPAGLQTSSNWVARLTELATNLEIPLFSIATGLTPQGIDLGSRLMSPLEQPHVLLVGGKGSSQYEVGELWYQLDRHLGLAPTIVEQHRLGKLDLTRYTHIILADGRYEQVDNQAKSAIYSWVKNGGVIWGQKRGAKWLVDQQLLKIETVSTKEMKALFKTDGLPYSEREALAAKQRIAGAIFQAQVDLSHPLAFGFEDATLPLFKNSTWVMKHSTKPFTNAVKYTSTPLLSGYADERNISQIAGSSALVATRYGKGAVVAMADNPVFRGYWYGSSRLLSNALFYANSI</sequence>
<name>A0A0F6AEN6_9GAMM</name>
<evidence type="ECO:0000256" key="2">
    <source>
        <dbReference type="ARBA" id="ARBA00005988"/>
    </source>
</evidence>
<keyword evidence="3" id="KW-0645">Protease</keyword>
<dbReference type="Gene3D" id="3.40.50.880">
    <property type="match status" value="1"/>
</dbReference>
<dbReference type="InterPro" id="IPR000834">
    <property type="entry name" value="Peptidase_M14"/>
</dbReference>
<dbReference type="EMBL" id="AUXW01000141">
    <property type="protein sequence ID" value="KKE83819.1"/>
    <property type="molecule type" value="Genomic_DNA"/>
</dbReference>
<comment type="caution">
    <text evidence="7">Lacks conserved residue(s) required for the propagation of feature annotation.</text>
</comment>
<comment type="cofactor">
    <cofactor evidence="1">
        <name>Zn(2+)</name>
        <dbReference type="ChEBI" id="CHEBI:29105"/>
    </cofactor>
</comment>
<dbReference type="SUPFAM" id="SSF53187">
    <property type="entry name" value="Zn-dependent exopeptidases"/>
    <property type="match status" value="1"/>
</dbReference>
<reference evidence="9 10" key="1">
    <citation type="journal article" date="2015" name="BMC Genomics">
        <title>Genome mining reveals unlocked bioactive potential of marine Gram-negative bacteria.</title>
        <authorList>
            <person name="Machado H."/>
            <person name="Sonnenschein E.C."/>
            <person name="Melchiorsen J."/>
            <person name="Gram L."/>
        </authorList>
    </citation>
    <scope>NUCLEOTIDE SEQUENCE [LARGE SCALE GENOMIC DNA]</scope>
    <source>
        <strain evidence="9 10">S4054</strain>
    </source>
</reference>
<keyword evidence="5" id="KW-0862">Zinc</keyword>
<evidence type="ECO:0000256" key="3">
    <source>
        <dbReference type="ARBA" id="ARBA00022670"/>
    </source>
</evidence>
<dbReference type="GO" id="GO:0005615">
    <property type="term" value="C:extracellular space"/>
    <property type="evidence" value="ECO:0007669"/>
    <property type="project" value="TreeGrafter"/>
</dbReference>
<accession>A0A0F6AEN6</accession>
<dbReference type="GO" id="GO:0006508">
    <property type="term" value="P:proteolysis"/>
    <property type="evidence" value="ECO:0007669"/>
    <property type="project" value="UniProtKB-KW"/>
</dbReference>
<dbReference type="SUPFAM" id="SSF52317">
    <property type="entry name" value="Class I glutamine amidotransferase-like"/>
    <property type="match status" value="1"/>
</dbReference>
<dbReference type="Pfam" id="PF00246">
    <property type="entry name" value="Peptidase_M14"/>
    <property type="match status" value="1"/>
</dbReference>
<dbReference type="CDD" id="cd06238">
    <property type="entry name" value="M14-like"/>
    <property type="match status" value="1"/>
</dbReference>
<dbReference type="AlphaFoldDB" id="A0A0F6AEN6"/>
<evidence type="ECO:0000256" key="7">
    <source>
        <dbReference type="PROSITE-ProRule" id="PRU01379"/>
    </source>
</evidence>
<comment type="similarity">
    <text evidence="2 7">Belongs to the peptidase M14 family.</text>
</comment>
<dbReference type="GO" id="GO:0008270">
    <property type="term" value="F:zinc ion binding"/>
    <property type="evidence" value="ECO:0007669"/>
    <property type="project" value="InterPro"/>
</dbReference>
<dbReference type="Proteomes" id="UP000033434">
    <property type="component" value="Unassembled WGS sequence"/>
</dbReference>
<dbReference type="PROSITE" id="PS52035">
    <property type="entry name" value="PEPTIDASE_M14"/>
    <property type="match status" value="1"/>
</dbReference>
<evidence type="ECO:0000256" key="1">
    <source>
        <dbReference type="ARBA" id="ARBA00001947"/>
    </source>
</evidence>
<evidence type="ECO:0000313" key="10">
    <source>
        <dbReference type="Proteomes" id="UP000033434"/>
    </source>
</evidence>
<evidence type="ECO:0000313" key="9">
    <source>
        <dbReference type="EMBL" id="KKE83819.1"/>
    </source>
</evidence>
<dbReference type="GO" id="GO:0004181">
    <property type="term" value="F:metallocarboxypeptidase activity"/>
    <property type="evidence" value="ECO:0007669"/>
    <property type="project" value="InterPro"/>
</dbReference>
<evidence type="ECO:0000256" key="5">
    <source>
        <dbReference type="ARBA" id="ARBA00022833"/>
    </source>
</evidence>
<dbReference type="InterPro" id="IPR029062">
    <property type="entry name" value="Class_I_gatase-like"/>
</dbReference>
<dbReference type="PANTHER" id="PTHR11705">
    <property type="entry name" value="PROTEASE FAMILY M14 CARBOXYPEPTIDASE A,B"/>
    <property type="match status" value="1"/>
</dbReference>
<dbReference type="RefSeq" id="WP_046355958.1">
    <property type="nucleotide sequence ID" value="NZ_AUXW01000141.1"/>
</dbReference>
<keyword evidence="4" id="KW-0378">Hydrolase</keyword>
<evidence type="ECO:0000256" key="4">
    <source>
        <dbReference type="ARBA" id="ARBA00022801"/>
    </source>
</evidence>